<keyword evidence="5" id="KW-1185">Reference proteome</keyword>
<evidence type="ECO:0000313" key="5">
    <source>
        <dbReference type="Proteomes" id="UP001429100"/>
    </source>
</evidence>
<dbReference type="Proteomes" id="UP001429100">
    <property type="component" value="Unassembled WGS sequence"/>
</dbReference>
<evidence type="ECO:0000256" key="1">
    <source>
        <dbReference type="SAM" id="MobiDB-lite"/>
    </source>
</evidence>
<evidence type="ECO:0000259" key="2">
    <source>
        <dbReference type="PROSITE" id="PS50053"/>
    </source>
</evidence>
<name>A0A0S4TM46_CRYHO</name>
<dbReference type="VEuPathDB" id="CryptoDB:GY17_00000870"/>
<sequence length="123" mass="13540">MDPGFTDNSSMGAGEGSNDGHQIEQKPVIDQGTGGASDDSQYVTVKVRSPDGEQVLYRIKKKTRLQKLMNSFCQRTGQNEQSIRFLFEGERLRPEMTAEDAGLQEGDLIDAMISQVGGGIRRM</sequence>
<proteinExistence type="predicted"/>
<dbReference type="VEuPathDB" id="CryptoDB:ChTU502y2012_405g0595"/>
<dbReference type="EMBL" id="JTAI01000002">
    <property type="protein sequence ID" value="PPS98078.1"/>
    <property type="molecule type" value="Genomic_DNA"/>
</dbReference>
<feature type="region of interest" description="Disordered" evidence="1">
    <location>
        <begin position="1"/>
        <end position="40"/>
    </location>
</feature>
<protein>
    <submittedName>
        <fullName evidence="4">Rad60/SUMO-like domain containing protein</fullName>
    </submittedName>
</protein>
<dbReference type="Pfam" id="PF11976">
    <property type="entry name" value="Rad60-SLD"/>
    <property type="match status" value="1"/>
</dbReference>
<evidence type="ECO:0000313" key="4">
    <source>
        <dbReference type="EMBL" id="PPS98078.1"/>
    </source>
</evidence>
<dbReference type="CDD" id="cd16116">
    <property type="entry name" value="Ubl_Smt3_like"/>
    <property type="match status" value="1"/>
</dbReference>
<dbReference type="Proteomes" id="UP000199752">
    <property type="component" value="Chromosome 8"/>
</dbReference>
<organism evidence="3">
    <name type="scientific">Cryptosporidium hominis</name>
    <dbReference type="NCBI Taxonomy" id="237895"/>
    <lineage>
        <taxon>Eukaryota</taxon>
        <taxon>Sar</taxon>
        <taxon>Alveolata</taxon>
        <taxon>Apicomplexa</taxon>
        <taxon>Conoidasida</taxon>
        <taxon>Coccidia</taxon>
        <taxon>Eucoccidiorida</taxon>
        <taxon>Eimeriorina</taxon>
        <taxon>Cryptosporidiidae</taxon>
        <taxon>Cryptosporidium</taxon>
    </lineage>
</organism>
<reference evidence="3" key="2">
    <citation type="submission" date="2015-08" db="EMBL/GenBank/DDBJ databases">
        <authorList>
            <person name="Babu N.S."/>
            <person name="Beckwith C.J."/>
            <person name="Beseler K.G."/>
            <person name="Brison A."/>
            <person name="Carone J.V."/>
            <person name="Caskin T.P."/>
            <person name="Diamond M."/>
            <person name="Durham M.E."/>
            <person name="Foxe J.M."/>
            <person name="Go M."/>
            <person name="Henderson B.A."/>
            <person name="Jones I.B."/>
            <person name="McGettigan J.A."/>
            <person name="Micheletti S.J."/>
            <person name="Nasrallah M.E."/>
            <person name="Ortiz D."/>
            <person name="Piller C.R."/>
            <person name="Privatt S.R."/>
            <person name="Schneider S.L."/>
            <person name="Sharp S."/>
            <person name="Smith T.C."/>
            <person name="Stanton J.D."/>
            <person name="Ullery H.E."/>
            <person name="Wilson R.J."/>
            <person name="Serrano M.G."/>
            <person name="Buck G."/>
            <person name="Lee V."/>
            <person name="Wang Y."/>
            <person name="Carvalho R."/>
            <person name="Voegtly L."/>
            <person name="Shi R."/>
            <person name="Duckworth R."/>
            <person name="Johnson A."/>
            <person name="Loviza R."/>
            <person name="Walstead R."/>
            <person name="Shah Z."/>
            <person name="Kiflezghi M."/>
            <person name="Wade K."/>
            <person name="Ball S.L."/>
            <person name="Bradley K.W."/>
            <person name="Asai D.J."/>
            <person name="Bowman C.A."/>
            <person name="Russell D.A."/>
            <person name="Pope W.H."/>
            <person name="Jacobs-Sera D."/>
            <person name="Hendrix R.W."/>
            <person name="Hatfull G.F."/>
        </authorList>
    </citation>
    <scope>NUCLEOTIDE SEQUENCE [LARGE SCALE GENOMIC DNA]</scope>
</reference>
<dbReference type="InterPro" id="IPR029071">
    <property type="entry name" value="Ubiquitin-like_domsf"/>
</dbReference>
<accession>A0A0S4TM46</accession>
<dbReference type="InterPro" id="IPR000626">
    <property type="entry name" value="Ubiquitin-like_dom"/>
</dbReference>
<dbReference type="EMBL" id="LN877954">
    <property type="protein sequence ID" value="CUV07977.1"/>
    <property type="molecule type" value="Genomic_DNA"/>
</dbReference>
<evidence type="ECO:0000313" key="3">
    <source>
        <dbReference type="EMBL" id="CUV07977.1"/>
    </source>
</evidence>
<dbReference type="VEuPathDB" id="CryptoDB:CHUDEA8_4260"/>
<reference evidence="4 5" key="3">
    <citation type="submission" date="2017-10" db="EMBL/GenBank/DDBJ databases">
        <title>Consistent, comparative and evidence-based genome annotation and re-annotation for the closely-related species, Cryptosporidium parvum, C. hominis and C. tyzzeri.</title>
        <authorList>
            <person name="Baptista R.P."/>
            <person name="Li Y."/>
            <person name="Sateriale A."/>
            <person name="Striepen B."/>
            <person name="Kissinger J.C."/>
        </authorList>
    </citation>
    <scope>NUCLEOTIDE SEQUENCE [LARGE SCALE GENOMIC DNA]</scope>
    <source>
        <strain evidence="4">30976</strain>
    </source>
</reference>
<dbReference type="PANTHER" id="PTHR10562">
    <property type="entry name" value="SMALL UBIQUITIN-RELATED MODIFIER"/>
    <property type="match status" value="1"/>
</dbReference>
<reference evidence="4 5" key="1">
    <citation type="submission" date="2014-11" db="EMBL/GenBank/DDBJ databases">
        <title>Comparative genomic analysis of Cryptosporidium hominis reveals occurrence of genetic recombination in virulent subtypes.</title>
        <authorList>
            <person name="Guo Y."/>
            <person name="Tang K."/>
            <person name="Frace M."/>
            <person name="Li N."/>
            <person name="Roellig D.M."/>
            <person name="Sammons S."/>
            <person name="Knipe K."/>
            <person name="Rowe L."/>
            <person name="Feng Y."/>
            <person name="Xiao L."/>
        </authorList>
    </citation>
    <scope>NUCLEOTIDE SEQUENCE [LARGE SCALE GENOMIC DNA]</scope>
    <source>
        <strain evidence="4">30976</strain>
    </source>
</reference>
<dbReference type="Gene3D" id="3.10.20.90">
    <property type="entry name" value="Phosphatidylinositol 3-kinase Catalytic Subunit, Chain A, domain 1"/>
    <property type="match status" value="1"/>
</dbReference>
<dbReference type="VEuPathDB" id="CryptoDB:Chro.80490"/>
<dbReference type="SUPFAM" id="SSF54236">
    <property type="entry name" value="Ubiquitin-like"/>
    <property type="match status" value="1"/>
</dbReference>
<feature type="compositionally biased region" description="Polar residues" evidence="1">
    <location>
        <begin position="1"/>
        <end position="11"/>
    </location>
</feature>
<dbReference type="SMART" id="SM00213">
    <property type="entry name" value="UBQ"/>
    <property type="match status" value="1"/>
</dbReference>
<feature type="domain" description="Ubiquitin-like" evidence="2">
    <location>
        <begin position="43"/>
        <end position="118"/>
    </location>
</feature>
<dbReference type="AlphaFoldDB" id="A0A0S4TM46"/>
<gene>
    <name evidence="3" type="ORF">CHUDEA8_4260</name>
    <name evidence="4" type="ORF">GY17_00000870</name>
</gene>
<dbReference type="InterPro" id="IPR022617">
    <property type="entry name" value="Rad60/SUMO-like_dom"/>
</dbReference>
<dbReference type="PROSITE" id="PS50053">
    <property type="entry name" value="UBIQUITIN_2"/>
    <property type="match status" value="1"/>
</dbReference>
<dbReference type="OrthoDB" id="442921at2759"/>